<dbReference type="Pfam" id="PF04792">
    <property type="entry name" value="LcrV"/>
    <property type="match status" value="1"/>
</dbReference>
<dbReference type="OrthoDB" id="6958673at2"/>
<reference evidence="1 2" key="1">
    <citation type="submission" date="2016-03" db="EMBL/GenBank/DDBJ databases">
        <title>Complete genome sequence of Shewanella psychrophila WP2, a deep sea bacterium isolated from west Pacific sediment.</title>
        <authorList>
            <person name="Xu G."/>
            <person name="Jian H."/>
        </authorList>
    </citation>
    <scope>NUCLEOTIDE SEQUENCE [LARGE SCALE GENOMIC DNA]</scope>
    <source>
        <strain evidence="1 2">WP2</strain>
    </source>
</reference>
<dbReference type="GO" id="GO:0005576">
    <property type="term" value="C:extracellular region"/>
    <property type="evidence" value="ECO:0007669"/>
    <property type="project" value="InterPro"/>
</dbReference>
<proteinExistence type="predicted"/>
<gene>
    <name evidence="1" type="ORF">Sps_05562</name>
</gene>
<organism evidence="1 2">
    <name type="scientific">Shewanella psychrophila</name>
    <dbReference type="NCBI Taxonomy" id="225848"/>
    <lineage>
        <taxon>Bacteria</taxon>
        <taxon>Pseudomonadati</taxon>
        <taxon>Pseudomonadota</taxon>
        <taxon>Gammaproteobacteria</taxon>
        <taxon>Alteromonadales</taxon>
        <taxon>Shewanellaceae</taxon>
        <taxon>Shewanella</taxon>
    </lineage>
</organism>
<name>A0A1S6HYK3_9GAMM</name>
<sequence length="317" mass="34901">MAISPIATTPADIVSQVMQASQGQNLADLIAFAKVIEDKLKASSTWLDADNDIFEPKTGADLTPEQKLSDFQRFWSLVVNQLASTGQDPQVLLKTDGPLFTRLNQDLESLFQKTIGAVPAGQKINASDMKHLALLSVFSERLDSPILVTYQDRLFANQAKRDAAQEELKGLSNELKIYGTIQSKLHAALANGSEYKPTDALTYSDFGFDNDADYKASDVYEKLKSITKNTSGSISSKDFLTAIGITAKDKYSGDDLKEQLPNLGTSISDKSKLINDDVSLKTTELNQISSTYNSTVEAINRFVQKYHSVMQDILRQI</sequence>
<dbReference type="STRING" id="225848.Sps_05562"/>
<protein>
    <submittedName>
        <fullName evidence="1">V antigen (LcrV) protein</fullName>
    </submittedName>
</protein>
<dbReference type="InterPro" id="IPR005413">
    <property type="entry name" value="LowCa_resp_V_Ag"/>
</dbReference>
<dbReference type="PRINTS" id="PR01592">
    <property type="entry name" value="LCRVANTIGEN"/>
</dbReference>
<dbReference type="InterPro" id="IPR036139">
    <property type="entry name" value="Vir_assoc_V_ag_sf"/>
</dbReference>
<dbReference type="SUPFAM" id="SSF103388">
    <property type="entry name" value="Virulence-associated V antigen"/>
    <property type="match status" value="1"/>
</dbReference>
<keyword evidence="2" id="KW-1185">Reference proteome</keyword>
<dbReference type="AlphaFoldDB" id="A0A1S6HYK3"/>
<dbReference type="Proteomes" id="UP000189545">
    <property type="component" value="Chromosome"/>
</dbReference>
<evidence type="ECO:0000313" key="2">
    <source>
        <dbReference type="Proteomes" id="UP000189545"/>
    </source>
</evidence>
<dbReference type="KEGG" id="spsw:Sps_05562"/>
<evidence type="ECO:0000313" key="1">
    <source>
        <dbReference type="EMBL" id="AQS40625.1"/>
    </source>
</evidence>
<accession>A0A1S6HYK3</accession>
<dbReference type="RefSeq" id="WP_077755398.1">
    <property type="nucleotide sequence ID" value="NZ_CP014782.1"/>
</dbReference>
<dbReference type="EMBL" id="CP014782">
    <property type="protein sequence ID" value="AQS40625.1"/>
    <property type="molecule type" value="Genomic_DNA"/>
</dbReference>